<gene>
    <name evidence="1" type="ORF">ERJ70_00295</name>
</gene>
<keyword evidence="2" id="KW-1185">Reference proteome</keyword>
<protein>
    <submittedName>
        <fullName evidence="1">Uncharacterized protein</fullName>
    </submittedName>
</protein>
<dbReference type="EMBL" id="CP046956">
    <property type="protein sequence ID" value="QTN01318.1"/>
    <property type="molecule type" value="Genomic_DNA"/>
</dbReference>
<sequence>MIHEADACSDHNHVSQYSTKLSVSQFMGYLKGNSSMIIGEIRGNNRIL</sequence>
<name>A0ABX7VWH5_9BACI</name>
<dbReference type="Proteomes" id="UP000665043">
    <property type="component" value="Chromosome"/>
</dbReference>
<accession>A0ABX7VWH5</accession>
<dbReference type="SUPFAM" id="SSF143422">
    <property type="entry name" value="Transposase IS200-like"/>
    <property type="match status" value="1"/>
</dbReference>
<dbReference type="InterPro" id="IPR036515">
    <property type="entry name" value="Transposase_17_sf"/>
</dbReference>
<reference evidence="1 2" key="1">
    <citation type="submission" date="2019-12" db="EMBL/GenBank/DDBJ databases">
        <title>The whole genome sequencing of a strain isolated from a Mars analog, Dalangtan Playa.</title>
        <authorList>
            <person name="Huang T."/>
        </authorList>
    </citation>
    <scope>NUCLEOTIDE SEQUENCE [LARGE SCALE GENOMIC DNA]</scope>
    <source>
        <strain evidence="1 2">DP4-553-S</strain>
    </source>
</reference>
<proteinExistence type="predicted"/>
<evidence type="ECO:0000313" key="1">
    <source>
        <dbReference type="EMBL" id="QTN01318.1"/>
    </source>
</evidence>
<evidence type="ECO:0000313" key="2">
    <source>
        <dbReference type="Proteomes" id="UP000665043"/>
    </source>
</evidence>
<organism evidence="1 2">
    <name type="scientific">Sediminibacillus dalangtanensis</name>
    <dbReference type="NCBI Taxonomy" id="2729421"/>
    <lineage>
        <taxon>Bacteria</taxon>
        <taxon>Bacillati</taxon>
        <taxon>Bacillota</taxon>
        <taxon>Bacilli</taxon>
        <taxon>Bacillales</taxon>
        <taxon>Bacillaceae</taxon>
        <taxon>Sediminibacillus</taxon>
    </lineage>
</organism>